<dbReference type="CDD" id="cd11579">
    <property type="entry name" value="Glyco_tran_WbsX"/>
    <property type="match status" value="1"/>
</dbReference>
<dbReference type="RefSeq" id="WP_076249441.1">
    <property type="nucleotide sequence ID" value="NZ_CP145892.1"/>
</dbReference>
<sequence length="361" mass="42717">MKVIALHLPQFHRIEENDRWWGDGFTEWTNVRKATPLYSGHHQPKQPFQGKYYDLSDPDVRNWQAETAKQHGIYGFCYYHYWFKGKRLLEKPVNEILESGEPDFPFCLSWANETWTRKWDGQESDVLMAQNYGDREDWEEHFNYLVKVFKDKRYIRVEDKPLFLIYRPASIPQCEEMIQFWRELALKHGLKGIHFVQTIGGFPTFNGQIFDASMEFEPHYTFAHGHMNGIWIEMNIKGQQHIAVNYDKVWSSILERTPHRNGEIVYPGAFVNWDNTPRRGVDGQSTLGATPEKFGLYLSRQMERARTLYKSEYLFVNAWNEWAEGAYLEPDQNYGYAYLRELKKVTQHESNRNKSIGGSSE</sequence>
<dbReference type="GeneID" id="93476612"/>
<accession>A0ABD8B0T0</accession>
<organism evidence="1 2">
    <name type="scientific">Paenibacillus amylolyticus</name>
    <dbReference type="NCBI Taxonomy" id="1451"/>
    <lineage>
        <taxon>Bacteria</taxon>
        <taxon>Bacillati</taxon>
        <taxon>Bacillota</taxon>
        <taxon>Bacilli</taxon>
        <taxon>Bacillales</taxon>
        <taxon>Paenibacillaceae</taxon>
        <taxon>Paenibacillus</taxon>
    </lineage>
</organism>
<dbReference type="Gene3D" id="3.20.20.80">
    <property type="entry name" value="Glycosidases"/>
    <property type="match status" value="1"/>
</dbReference>
<dbReference type="InterPro" id="IPR032719">
    <property type="entry name" value="WbsX"/>
</dbReference>
<dbReference type="AlphaFoldDB" id="A0ABD8B0T0"/>
<dbReference type="PANTHER" id="PTHR41244:SF1">
    <property type="entry name" value="GLYCOSYLTRANSFERASE"/>
    <property type="match status" value="1"/>
</dbReference>
<protein>
    <submittedName>
        <fullName evidence="1">Glycoside hydrolase family 99-like domain-containing protein</fullName>
    </submittedName>
</protein>
<name>A0ABD8B0T0_PAEAM</name>
<evidence type="ECO:0000313" key="2">
    <source>
        <dbReference type="Proteomes" id="UP001364764"/>
    </source>
</evidence>
<dbReference type="PANTHER" id="PTHR41244">
    <property type="entry name" value="RHAMNAN SYNTHESIS F"/>
    <property type="match status" value="1"/>
</dbReference>
<evidence type="ECO:0000313" key="1">
    <source>
        <dbReference type="EMBL" id="WWP23243.1"/>
    </source>
</evidence>
<dbReference type="Proteomes" id="UP001364764">
    <property type="component" value="Chromosome"/>
</dbReference>
<reference evidence="1 2" key="1">
    <citation type="submission" date="2024-02" db="EMBL/GenBank/DDBJ databases">
        <title>Complete sequences of two Paenibacillus sp. strains and one Lysinibacillus strain isolated from the environment on STAA medium highlight biotechnological potential.</title>
        <authorList>
            <person name="Attere S.A."/>
            <person name="Piche L.C."/>
            <person name="Intertaglia L."/>
            <person name="Lami R."/>
            <person name="Charette S.J."/>
            <person name="Vincent A.T."/>
        </authorList>
    </citation>
    <scope>NUCLEOTIDE SEQUENCE [LARGE SCALE GENOMIC DNA]</scope>
    <source>
        <strain evidence="1 2">Y5S-7</strain>
    </source>
</reference>
<proteinExistence type="predicted"/>
<dbReference type="Pfam" id="PF14307">
    <property type="entry name" value="Glyco_tran_WbsX"/>
    <property type="match status" value="1"/>
</dbReference>
<dbReference type="EMBL" id="CP145892">
    <property type="protein sequence ID" value="WWP23243.1"/>
    <property type="molecule type" value="Genomic_DNA"/>
</dbReference>
<gene>
    <name evidence="1" type="ORF">V6668_14065</name>
</gene>